<dbReference type="PRINTS" id="PR00469">
    <property type="entry name" value="PNDRDTASEII"/>
</dbReference>
<dbReference type="InterPro" id="IPR050097">
    <property type="entry name" value="Ferredoxin-NADP_redctase_2"/>
</dbReference>
<dbReference type="PRINTS" id="PR00368">
    <property type="entry name" value="FADPNR"/>
</dbReference>
<name>A0A654LXT7_9ARCH</name>
<evidence type="ECO:0000256" key="1">
    <source>
        <dbReference type="ARBA" id="ARBA00022630"/>
    </source>
</evidence>
<accession>A0A654LXT7</accession>
<dbReference type="EMBL" id="CP012850">
    <property type="protein sequence ID" value="ALI35051.1"/>
    <property type="molecule type" value="Genomic_DNA"/>
</dbReference>
<dbReference type="Gene3D" id="3.40.30.10">
    <property type="entry name" value="Glutaredoxin"/>
    <property type="match status" value="1"/>
</dbReference>
<dbReference type="Pfam" id="PF00027">
    <property type="entry name" value="cNMP_binding"/>
    <property type="match status" value="1"/>
</dbReference>
<protein>
    <submittedName>
        <fullName evidence="4">Thioredoxin reductase</fullName>
        <ecNumber evidence="4">1.8.1.9</ecNumber>
    </submittedName>
</protein>
<dbReference type="InterPro" id="IPR018490">
    <property type="entry name" value="cNMP-bd_dom_sf"/>
</dbReference>
<sequence>MSNNPRGLPLTRAHIERIFPKLTDEQLSRMQERGHLRSVKLEVLVEQGDSNVPFFVVVSGEIEILRPSGDIETLITVHGPGQFTGEINMLSGRRALFRARATKPGNVIEMDRQNMMALLQSDAEIGDILMRAFILRRVELVAAGVGDVVLIGSSNSARTFQIKEFLMRNGHPYNYIDLENDSEVQHLLDNFHILANDIPVLICQGKFVLRNPNNQQIANCLGFNELINQTALRDLVIIGAGPSGLAAAVYGASEGLDVLVMETSSPGGQAGSSSRIENYLGFPTGISGQDLASRAYTQAQKFGAEILITKGLRLSCGGKPYIVENEDGSKIPTRTVIIATGAEYRRLRLKNLQRFEGMGVYYGATFLESQLCKGDEVIVVGGGNSAGQAAVFLAESAKCVHMLIRSAGLAESMSRYLIRRIEDTPKIILHTHTEIITLEGDIHLESVQWQNSITKEIEEHKISNVFVMAGAAPNTSWLDGCIALDSKGFIKTGADLSPEYLSNIGWPVARQPYSFETSLPGIFAVGDVRAGSIKRVASAVGEGSVAISFIHKVLQE</sequence>
<evidence type="ECO:0000313" key="5">
    <source>
        <dbReference type="Proteomes" id="UP000058925"/>
    </source>
</evidence>
<dbReference type="CDD" id="cd00038">
    <property type="entry name" value="CAP_ED"/>
    <property type="match status" value="1"/>
</dbReference>
<keyword evidence="5" id="KW-1185">Reference proteome</keyword>
<dbReference type="EC" id="1.8.1.9" evidence="4"/>
<dbReference type="GO" id="GO:0004791">
    <property type="term" value="F:thioredoxin-disulfide reductase (NADPH) activity"/>
    <property type="evidence" value="ECO:0007669"/>
    <property type="project" value="UniProtKB-EC"/>
</dbReference>
<dbReference type="Gene3D" id="3.50.50.60">
    <property type="entry name" value="FAD/NAD(P)-binding domain"/>
    <property type="match status" value="2"/>
</dbReference>
<organism evidence="4 5">
    <name type="scientific">Candidatus Nitrosocosmicus oleophilus</name>
    <dbReference type="NCBI Taxonomy" id="1353260"/>
    <lineage>
        <taxon>Archaea</taxon>
        <taxon>Nitrososphaerota</taxon>
        <taxon>Nitrososphaeria</taxon>
        <taxon>Nitrososphaerales</taxon>
        <taxon>Nitrososphaeraceae</taxon>
        <taxon>Candidatus Nitrosocosmicus</taxon>
    </lineage>
</organism>
<dbReference type="Gene3D" id="2.60.120.10">
    <property type="entry name" value="Jelly Rolls"/>
    <property type="match status" value="1"/>
</dbReference>
<dbReference type="KEGG" id="taa:NMY3_00842"/>
<dbReference type="PANTHER" id="PTHR48105">
    <property type="entry name" value="THIOREDOXIN REDUCTASE 1-RELATED-RELATED"/>
    <property type="match status" value="1"/>
</dbReference>
<dbReference type="InterPro" id="IPR023753">
    <property type="entry name" value="FAD/NAD-binding_dom"/>
</dbReference>
<keyword evidence="2 4" id="KW-0560">Oxidoreductase</keyword>
<proteinExistence type="predicted"/>
<keyword evidence="1" id="KW-0285">Flavoprotein</keyword>
<gene>
    <name evidence="4" type="primary">trxB_1</name>
    <name evidence="4" type="ORF">NMY3_00842</name>
</gene>
<reference evidence="5" key="1">
    <citation type="submission" date="2015-10" db="EMBL/GenBank/DDBJ databases">
        <title>Niche specialization of a soil ammonia-oxidizing archaeon, Candidatus Nitrosocosmicus oleophilus.</title>
        <authorList>
            <person name="Jung M.-Y."/>
            <person name="Rhee S.-K."/>
        </authorList>
    </citation>
    <scope>NUCLEOTIDE SEQUENCE [LARGE SCALE GENOMIC DNA]</scope>
    <source>
        <strain evidence="5">MY3</strain>
    </source>
</reference>
<dbReference type="SUPFAM" id="SSF51905">
    <property type="entry name" value="FAD/NAD(P)-binding domain"/>
    <property type="match status" value="1"/>
</dbReference>
<dbReference type="SMART" id="SM00100">
    <property type="entry name" value="cNMP"/>
    <property type="match status" value="1"/>
</dbReference>
<evidence type="ECO:0000313" key="4">
    <source>
        <dbReference type="EMBL" id="ALI35051.1"/>
    </source>
</evidence>
<dbReference type="OrthoDB" id="27340at2157"/>
<dbReference type="InterPro" id="IPR000595">
    <property type="entry name" value="cNMP-bd_dom"/>
</dbReference>
<dbReference type="Proteomes" id="UP000058925">
    <property type="component" value="Chromosome"/>
</dbReference>
<dbReference type="AlphaFoldDB" id="A0A654LXT7"/>
<dbReference type="Pfam" id="PF07992">
    <property type="entry name" value="Pyr_redox_2"/>
    <property type="match status" value="1"/>
</dbReference>
<feature type="domain" description="Cyclic nucleotide-binding" evidence="3">
    <location>
        <begin position="42"/>
        <end position="136"/>
    </location>
</feature>
<evidence type="ECO:0000256" key="2">
    <source>
        <dbReference type="ARBA" id="ARBA00023002"/>
    </source>
</evidence>
<evidence type="ECO:0000259" key="3">
    <source>
        <dbReference type="PROSITE" id="PS50042"/>
    </source>
</evidence>
<dbReference type="InterPro" id="IPR014710">
    <property type="entry name" value="RmlC-like_jellyroll"/>
</dbReference>
<dbReference type="InterPro" id="IPR036188">
    <property type="entry name" value="FAD/NAD-bd_sf"/>
</dbReference>
<dbReference type="SUPFAM" id="SSF51206">
    <property type="entry name" value="cAMP-binding domain-like"/>
    <property type="match status" value="1"/>
</dbReference>
<dbReference type="PROSITE" id="PS50042">
    <property type="entry name" value="CNMP_BINDING_3"/>
    <property type="match status" value="1"/>
</dbReference>